<dbReference type="RefSeq" id="WP_285572267.1">
    <property type="nucleotide sequence ID" value="NZ_BSTK01000004.1"/>
</dbReference>
<gene>
    <name evidence="1" type="ORF">Airi02_033200</name>
</gene>
<evidence type="ECO:0000313" key="2">
    <source>
        <dbReference type="Proteomes" id="UP001165074"/>
    </source>
</evidence>
<organism evidence="1 2">
    <name type="scientific">Actinoallomurus iriomotensis</name>
    <dbReference type="NCBI Taxonomy" id="478107"/>
    <lineage>
        <taxon>Bacteria</taxon>
        <taxon>Bacillati</taxon>
        <taxon>Actinomycetota</taxon>
        <taxon>Actinomycetes</taxon>
        <taxon>Streptosporangiales</taxon>
        <taxon>Thermomonosporaceae</taxon>
        <taxon>Actinoallomurus</taxon>
    </lineage>
</organism>
<comment type="caution">
    <text evidence="1">The sequence shown here is derived from an EMBL/GenBank/DDBJ whole genome shotgun (WGS) entry which is preliminary data.</text>
</comment>
<dbReference type="EMBL" id="BSTK01000004">
    <property type="protein sequence ID" value="GLY85391.1"/>
    <property type="molecule type" value="Genomic_DNA"/>
</dbReference>
<sequence length="517" mass="57698">MGLQVLLIVVLVVLLAAGGTYFFGVVPRRWRIPLDESRELLDSADRADLERADRLIAQAVNAGPRGWALEDARFAQAYVRARLGDFDPDQYAAAAAALADLVAASGHDEATAFLDLWLRSKMGQHSRVCDLFESERALLDWSPQARLIASISFLKQAVASWRRREPQGALHYFRQVRELDCLTAEIPEHVDDMELVEGVQALFDDRMSDARDCFANAHEHAVQEGKSAARATLGLLVCDWREGERANADGGLGAVLEELARTPDPDPEEQRLRVNAALFHVVTLLHEWQRPELAGVAPGRADFARLDERIDRVVCAEPDHGDALLIAGLCRYYFAVRDPAMREQGVALLERGLETARPIVHPEARRIVRFERELGDTTTGRDRYVELIDESLRDGDLSPEKRRELLALRAEMERRYARYGDPAAVAADAGPAEHPSVRDISESNELMRARLRGIAGPLLRDDPERPGVEELKQSVDEVDAASKRFKDGFEAVQSARQDLIVRTGEFLLNEAPPEKES</sequence>
<accession>A0A9W6RZ11</accession>
<name>A0A9W6RZ11_9ACTN</name>
<dbReference type="Proteomes" id="UP001165074">
    <property type="component" value="Unassembled WGS sequence"/>
</dbReference>
<evidence type="ECO:0000313" key="1">
    <source>
        <dbReference type="EMBL" id="GLY85391.1"/>
    </source>
</evidence>
<proteinExistence type="predicted"/>
<keyword evidence="2" id="KW-1185">Reference proteome</keyword>
<reference evidence="1" key="1">
    <citation type="submission" date="2023-03" db="EMBL/GenBank/DDBJ databases">
        <title>Actinoallomurus iriomotensis NBRC 103684.</title>
        <authorList>
            <person name="Ichikawa N."/>
            <person name="Sato H."/>
            <person name="Tonouchi N."/>
        </authorList>
    </citation>
    <scope>NUCLEOTIDE SEQUENCE</scope>
    <source>
        <strain evidence="1">NBRC 103684</strain>
    </source>
</reference>
<dbReference type="AlphaFoldDB" id="A0A9W6RZ11"/>
<protein>
    <submittedName>
        <fullName evidence="1">Uncharacterized protein</fullName>
    </submittedName>
</protein>